<evidence type="ECO:0000313" key="3">
    <source>
        <dbReference type="Proteomes" id="UP000626109"/>
    </source>
</evidence>
<protein>
    <recommendedName>
        <fullName evidence="1">FHA domain-containing protein</fullName>
    </recommendedName>
</protein>
<evidence type="ECO:0000259" key="1">
    <source>
        <dbReference type="PROSITE" id="PS50006"/>
    </source>
</evidence>
<accession>A0A813I750</accession>
<feature type="domain" description="FHA" evidence="1">
    <location>
        <begin position="40"/>
        <end position="98"/>
    </location>
</feature>
<comment type="caution">
    <text evidence="2">The sequence shown here is derived from an EMBL/GenBank/DDBJ whole genome shotgun (WGS) entry which is preliminary data.</text>
</comment>
<feature type="non-terminal residue" evidence="2">
    <location>
        <position position="151"/>
    </location>
</feature>
<reference evidence="2" key="1">
    <citation type="submission" date="2021-02" db="EMBL/GenBank/DDBJ databases">
        <authorList>
            <person name="Dougan E. K."/>
            <person name="Rhodes N."/>
            <person name="Thang M."/>
            <person name="Chan C."/>
        </authorList>
    </citation>
    <scope>NUCLEOTIDE SEQUENCE</scope>
</reference>
<organism evidence="2 3">
    <name type="scientific">Polarella glacialis</name>
    <name type="common">Dinoflagellate</name>
    <dbReference type="NCBI Taxonomy" id="89957"/>
    <lineage>
        <taxon>Eukaryota</taxon>
        <taxon>Sar</taxon>
        <taxon>Alveolata</taxon>
        <taxon>Dinophyceae</taxon>
        <taxon>Suessiales</taxon>
        <taxon>Suessiaceae</taxon>
        <taxon>Polarella</taxon>
    </lineage>
</organism>
<dbReference type="PROSITE" id="PS50006">
    <property type="entry name" value="FHA_DOMAIN"/>
    <property type="match status" value="1"/>
</dbReference>
<dbReference type="EMBL" id="CAJNNW010004416">
    <property type="protein sequence ID" value="CAE8646406.1"/>
    <property type="molecule type" value="Genomic_DNA"/>
</dbReference>
<name>A0A813I750_POLGL</name>
<sequence>QMPVLPEWCLTPGPGSPDVFINVASSRNGKICLGDGRAYWKLGNKTRCDPNDKNQPQIELKGELVSRIHAMILRDERGGVWIRDEGSSHGTWIGTERLKPNVAVKLNASSKLKFGDYPLRGDSMTVTIMPLQLPKAKGEKRPREEVEEEAE</sequence>
<dbReference type="Gene3D" id="2.60.200.20">
    <property type="match status" value="1"/>
</dbReference>
<gene>
    <name evidence="2" type="ORF">PGLA2088_LOCUS4782</name>
</gene>
<dbReference type="SMART" id="SM00240">
    <property type="entry name" value="FHA"/>
    <property type="match status" value="1"/>
</dbReference>
<dbReference type="Pfam" id="PF00498">
    <property type="entry name" value="FHA"/>
    <property type="match status" value="1"/>
</dbReference>
<dbReference type="InterPro" id="IPR000253">
    <property type="entry name" value="FHA_dom"/>
</dbReference>
<dbReference type="AlphaFoldDB" id="A0A813I750"/>
<dbReference type="CDD" id="cd00060">
    <property type="entry name" value="FHA"/>
    <property type="match status" value="1"/>
</dbReference>
<feature type="non-terminal residue" evidence="2">
    <location>
        <position position="1"/>
    </location>
</feature>
<dbReference type="SUPFAM" id="SSF49879">
    <property type="entry name" value="SMAD/FHA domain"/>
    <property type="match status" value="1"/>
</dbReference>
<dbReference type="Proteomes" id="UP000626109">
    <property type="component" value="Unassembled WGS sequence"/>
</dbReference>
<proteinExistence type="predicted"/>
<evidence type="ECO:0000313" key="2">
    <source>
        <dbReference type="EMBL" id="CAE8646406.1"/>
    </source>
</evidence>
<dbReference type="InterPro" id="IPR008984">
    <property type="entry name" value="SMAD_FHA_dom_sf"/>
</dbReference>